<evidence type="ECO:0000256" key="7">
    <source>
        <dbReference type="SAM" id="SignalP"/>
    </source>
</evidence>
<evidence type="ECO:0000313" key="10">
    <source>
        <dbReference type="Proteomes" id="UP000006591"/>
    </source>
</evidence>
<keyword evidence="5" id="KW-0472">Membrane</keyword>
<dbReference type="AlphaFoldDB" id="A0A0E0FWT6"/>
<dbReference type="PANTHER" id="PTHR47974">
    <property type="entry name" value="OS07G0415500 PROTEIN"/>
    <property type="match status" value="1"/>
</dbReference>
<dbReference type="Gene3D" id="3.30.200.20">
    <property type="entry name" value="Phosphorylase Kinase, domain 1"/>
    <property type="match status" value="1"/>
</dbReference>
<keyword evidence="2" id="KW-0812">Transmembrane</keyword>
<evidence type="ECO:0000256" key="3">
    <source>
        <dbReference type="ARBA" id="ARBA00022729"/>
    </source>
</evidence>
<reference evidence="9" key="2">
    <citation type="submission" date="2018-04" db="EMBL/GenBank/DDBJ databases">
        <title>OnivRS2 (Oryza nivara Reference Sequence Version 2).</title>
        <authorList>
            <person name="Zhang J."/>
            <person name="Kudrna D."/>
            <person name="Lee S."/>
            <person name="Talag J."/>
            <person name="Rajasekar S."/>
            <person name="Welchert J."/>
            <person name="Hsing Y.-I."/>
            <person name="Wing R.A."/>
        </authorList>
    </citation>
    <scope>NUCLEOTIDE SEQUENCE [LARGE SCALE GENOMIC DNA]</scope>
</reference>
<protein>
    <recommendedName>
        <fullName evidence="8">Protein kinase domain-containing protein</fullName>
    </recommendedName>
</protein>
<sequence>MATCQFSSCVLSMIVLILSIHENPLHAVDTLTANQPLSGDQKLISQDGKFALGFFQPAGMFSLQMDPSGANQYTLLWNNSIEYWASGNWTGDSFTGVPEMSPASAYPNSAYTFQFIDNDQEVSFMYNVTDDALLTRNVIDMSGQTQAWVWVDAAQAWVLYFSQPKLMCGVYGICGAYSKCSSNAVLSCTCLKGFSESPINGNPGNQTAGCRRNVPLQCGHGDSAKVKNQEGFYMIGGAHLPDKAQGTDAANVHSCWLAQNFLTQEGRNIGIGIIIVGLTVGLLVPCSKIIPDTATVAVKRLEGLCQGEKEFRAEVSTIGKIHHKNLIRLLGFCCGGSKKLLVYEYMPNGSLDQHLFGKSNLTLSWSTRYQIAPQNILINESLAPKVADFGLSKLIGHDFSRVLTSMRGTLGYLAPEWLSGQAITSKADVLSYGMMLFEIISGKRNIEHGASTSSSMLIAEEIPKGGEVHRLFDPELVGDANPEELARVFKVACWCIQNHPDCRPSMREIIQILEGLKPFETPPVPRYLKLLADGQDTLKKKPQN</sequence>
<dbReference type="InterPro" id="IPR000858">
    <property type="entry name" value="S_locus_glycoprot_dom"/>
</dbReference>
<dbReference type="GO" id="GO:0048544">
    <property type="term" value="P:recognition of pollen"/>
    <property type="evidence" value="ECO:0007669"/>
    <property type="project" value="InterPro"/>
</dbReference>
<dbReference type="eggNOG" id="ENOG502QUMK">
    <property type="taxonomic scope" value="Eukaryota"/>
</dbReference>
<dbReference type="Gene3D" id="1.10.510.10">
    <property type="entry name" value="Transferase(Phosphotransferase) domain 1"/>
    <property type="match status" value="1"/>
</dbReference>
<evidence type="ECO:0000259" key="8">
    <source>
        <dbReference type="PROSITE" id="PS50011"/>
    </source>
</evidence>
<accession>A0A0E0FWT6</accession>
<dbReference type="Pfam" id="PF00069">
    <property type="entry name" value="Pkinase"/>
    <property type="match status" value="1"/>
</dbReference>
<dbReference type="Gramene" id="ONIVA01G44870.1">
    <property type="protein sequence ID" value="ONIVA01G44870.1"/>
    <property type="gene ID" value="ONIVA01G44870"/>
</dbReference>
<evidence type="ECO:0000256" key="2">
    <source>
        <dbReference type="ARBA" id="ARBA00022692"/>
    </source>
</evidence>
<comment type="subcellular location">
    <subcellularLocation>
        <location evidence="1">Membrane</location>
        <topology evidence="1">Single-pass membrane protein</topology>
    </subcellularLocation>
</comment>
<evidence type="ECO:0000313" key="9">
    <source>
        <dbReference type="EnsemblPlants" id="ONIVA01G44870.1"/>
    </source>
</evidence>
<evidence type="ECO:0000256" key="5">
    <source>
        <dbReference type="ARBA" id="ARBA00023136"/>
    </source>
</evidence>
<dbReference type="PANTHER" id="PTHR47974:SF19">
    <property type="entry name" value="RECEPTOR-LIKE SERINE_THREONINE-PROTEIN KINASE"/>
    <property type="match status" value="1"/>
</dbReference>
<feature type="domain" description="Protein kinase" evidence="8">
    <location>
        <begin position="263"/>
        <end position="520"/>
    </location>
</feature>
<dbReference type="Pfam" id="PF07714">
    <property type="entry name" value="PK_Tyr_Ser-Thr"/>
    <property type="match status" value="1"/>
</dbReference>
<reference evidence="9" key="1">
    <citation type="submission" date="2015-04" db="UniProtKB">
        <authorList>
            <consortium name="EnsemblPlants"/>
        </authorList>
    </citation>
    <scope>IDENTIFICATION</scope>
    <source>
        <strain evidence="9">SL10</strain>
    </source>
</reference>
<dbReference type="PROSITE" id="PS50011">
    <property type="entry name" value="PROTEIN_KINASE_DOM"/>
    <property type="match status" value="1"/>
</dbReference>
<dbReference type="HOGENOM" id="CLU_000288_116_2_1"/>
<keyword evidence="10" id="KW-1185">Reference proteome</keyword>
<keyword evidence="4" id="KW-1133">Transmembrane helix</keyword>
<proteinExistence type="predicted"/>
<dbReference type="GO" id="GO:0016020">
    <property type="term" value="C:membrane"/>
    <property type="evidence" value="ECO:0007669"/>
    <property type="project" value="UniProtKB-SubCell"/>
</dbReference>
<dbReference type="Proteomes" id="UP000006591">
    <property type="component" value="Chromosome 1"/>
</dbReference>
<dbReference type="Pfam" id="PF00954">
    <property type="entry name" value="S_locus_glycop"/>
    <property type="match status" value="1"/>
</dbReference>
<evidence type="ECO:0000256" key="4">
    <source>
        <dbReference type="ARBA" id="ARBA00022989"/>
    </source>
</evidence>
<feature type="signal peptide" evidence="7">
    <location>
        <begin position="1"/>
        <end position="27"/>
    </location>
</feature>
<feature type="chain" id="PRO_5002359692" description="Protein kinase domain-containing protein" evidence="7">
    <location>
        <begin position="28"/>
        <end position="544"/>
    </location>
</feature>
<dbReference type="STRING" id="4536.A0A0E0FWT6"/>
<dbReference type="SUPFAM" id="SSF56112">
    <property type="entry name" value="Protein kinase-like (PK-like)"/>
    <property type="match status" value="1"/>
</dbReference>
<keyword evidence="3 7" id="KW-0732">Signal</keyword>
<dbReference type="InterPro" id="IPR000719">
    <property type="entry name" value="Prot_kinase_dom"/>
</dbReference>
<dbReference type="OMA" id="NQYTLLW"/>
<evidence type="ECO:0000256" key="1">
    <source>
        <dbReference type="ARBA" id="ARBA00004167"/>
    </source>
</evidence>
<organism evidence="9">
    <name type="scientific">Oryza nivara</name>
    <name type="common">Indian wild rice</name>
    <name type="synonym">Oryza sativa f. spontanea</name>
    <dbReference type="NCBI Taxonomy" id="4536"/>
    <lineage>
        <taxon>Eukaryota</taxon>
        <taxon>Viridiplantae</taxon>
        <taxon>Streptophyta</taxon>
        <taxon>Embryophyta</taxon>
        <taxon>Tracheophyta</taxon>
        <taxon>Spermatophyta</taxon>
        <taxon>Magnoliopsida</taxon>
        <taxon>Liliopsida</taxon>
        <taxon>Poales</taxon>
        <taxon>Poaceae</taxon>
        <taxon>BOP clade</taxon>
        <taxon>Oryzoideae</taxon>
        <taxon>Oryzeae</taxon>
        <taxon>Oryzinae</taxon>
        <taxon>Oryza</taxon>
    </lineage>
</organism>
<evidence type="ECO:0000256" key="6">
    <source>
        <dbReference type="ARBA" id="ARBA00023157"/>
    </source>
</evidence>
<dbReference type="InterPro" id="IPR011009">
    <property type="entry name" value="Kinase-like_dom_sf"/>
</dbReference>
<dbReference type="EnsemblPlants" id="ONIVA01G44870.1">
    <property type="protein sequence ID" value="ONIVA01G44870.1"/>
    <property type="gene ID" value="ONIVA01G44870"/>
</dbReference>
<keyword evidence="6" id="KW-1015">Disulfide bond</keyword>
<dbReference type="GO" id="GO:0005524">
    <property type="term" value="F:ATP binding"/>
    <property type="evidence" value="ECO:0007669"/>
    <property type="project" value="InterPro"/>
</dbReference>
<dbReference type="GO" id="GO:0004672">
    <property type="term" value="F:protein kinase activity"/>
    <property type="evidence" value="ECO:0007669"/>
    <property type="project" value="InterPro"/>
</dbReference>
<name>A0A0E0FWT6_ORYNI</name>
<dbReference type="InterPro" id="IPR001245">
    <property type="entry name" value="Ser-Thr/Tyr_kinase_cat_dom"/>
</dbReference>